<dbReference type="Gene3D" id="3.40.50.410">
    <property type="entry name" value="von Willebrand factor, type A domain"/>
    <property type="match status" value="1"/>
</dbReference>
<name>A0A4U8TIL4_9HELI</name>
<evidence type="ECO:0000256" key="1">
    <source>
        <dbReference type="SAM" id="MobiDB-lite"/>
    </source>
</evidence>
<feature type="compositionally biased region" description="Basic and acidic residues" evidence="1">
    <location>
        <begin position="298"/>
        <end position="307"/>
    </location>
</feature>
<dbReference type="SUPFAM" id="SSF53300">
    <property type="entry name" value="vWA-like"/>
    <property type="match status" value="1"/>
</dbReference>
<dbReference type="Proteomes" id="UP000029922">
    <property type="component" value="Unassembled WGS sequence"/>
</dbReference>
<evidence type="ECO:0000313" key="3">
    <source>
        <dbReference type="EMBL" id="TLD99933.1"/>
    </source>
</evidence>
<proteinExistence type="predicted"/>
<dbReference type="AlphaFoldDB" id="A0A4U8TIL4"/>
<dbReference type="InterPro" id="IPR036465">
    <property type="entry name" value="vWFA_dom_sf"/>
</dbReference>
<evidence type="ECO:0000259" key="2">
    <source>
        <dbReference type="PROSITE" id="PS50234"/>
    </source>
</evidence>
<dbReference type="OrthoDB" id="5318637at2"/>
<evidence type="ECO:0000313" key="4">
    <source>
        <dbReference type="Proteomes" id="UP000029922"/>
    </source>
</evidence>
<dbReference type="SMART" id="SM00327">
    <property type="entry name" value="VWA"/>
    <property type="match status" value="1"/>
</dbReference>
<sequence>MLSRLIYGAKCDEMAMISHFDPSVLWVYDKDKINIKNIPDKIRYIRFAGKILSGGISNGNSTYTSPSRDFSYTLNGTDLEITSICDKQHLTLNNYNKEEEPYNLKLRPKPAKEVAIVINVANSMRDYVFAFKEIAPFVAKHILEENKGNYSKITLVTFSDYEVKDYDDMFSTNEFIDNVKKLKVTDSQTKFINYALIEAMRHFTKDNGLKKEIYLITDGNPSDMRSAEKMLYLTKNLNRNIVQNSGGSKKNWVTIHTIALNKDLNVLKELTLATGGNFYEPNGFYQFKEMILKLSNDGKDVSPKEIGNEIVPSKTHQIYDPDNPDNPPKK</sequence>
<gene>
    <name evidence="3" type="ORF">LS73_006405</name>
</gene>
<dbReference type="InterPro" id="IPR002035">
    <property type="entry name" value="VWF_A"/>
</dbReference>
<dbReference type="EMBL" id="JRPD02000013">
    <property type="protein sequence ID" value="TLD99933.1"/>
    <property type="molecule type" value="Genomic_DNA"/>
</dbReference>
<protein>
    <submittedName>
        <fullName evidence="3">VWA domain-containing protein</fullName>
    </submittedName>
</protein>
<comment type="caution">
    <text evidence="3">The sequence shown here is derived from an EMBL/GenBank/DDBJ whole genome shotgun (WGS) entry which is preliminary data.</text>
</comment>
<accession>A0A4U8TIL4</accession>
<organism evidence="3 4">
    <name type="scientific">Helicobacter muridarum</name>
    <dbReference type="NCBI Taxonomy" id="216"/>
    <lineage>
        <taxon>Bacteria</taxon>
        <taxon>Pseudomonadati</taxon>
        <taxon>Campylobacterota</taxon>
        <taxon>Epsilonproteobacteria</taxon>
        <taxon>Campylobacterales</taxon>
        <taxon>Helicobacteraceae</taxon>
        <taxon>Helicobacter</taxon>
    </lineage>
</organism>
<feature type="domain" description="VWFA" evidence="2">
    <location>
        <begin position="113"/>
        <end position="294"/>
    </location>
</feature>
<dbReference type="CDD" id="cd00198">
    <property type="entry name" value="vWFA"/>
    <property type="match status" value="1"/>
</dbReference>
<dbReference type="PROSITE" id="PS50234">
    <property type="entry name" value="VWFA"/>
    <property type="match status" value="1"/>
</dbReference>
<reference evidence="3 4" key="1">
    <citation type="journal article" date="2014" name="Genome Announc.">
        <title>Draft genome sequences of eight enterohepatic helicobacter species isolated from both laboratory and wild rodents.</title>
        <authorList>
            <person name="Sheh A."/>
            <person name="Shen Z."/>
            <person name="Fox J.G."/>
        </authorList>
    </citation>
    <scope>NUCLEOTIDE SEQUENCE [LARGE SCALE GENOMIC DNA]</scope>
    <source>
        <strain evidence="3 4">ST1</strain>
    </source>
</reference>
<feature type="region of interest" description="Disordered" evidence="1">
    <location>
        <begin position="298"/>
        <end position="330"/>
    </location>
</feature>
<dbReference type="Pfam" id="PF00092">
    <property type="entry name" value="VWA"/>
    <property type="match status" value="1"/>
</dbReference>